<sequence>MPVRLDRVPTPAPSPELPRFWVWLLLCPLCLALGLGGTLWLADEAFAQQSVRFWATALGLPFLGWCVLGCLRAILYLGEVAMAEGWDQAREEDLIRKMRQGRRSQQVLAVSLHTAMREPDARNGQAQLSVLLSGESALRTQPSWQESSIRHSRLSRAYADSPEKLLLRVLSKVLAELATTLTALPADRPLALLLQANTAVPEDDMHDIWQQAWSASGIKQRTTLLDGNGLAAVDHWLDQCIHDQALLLVVALQVAPLQPEETAESVVGLLFGNRLTQNTLEPLAYLYRPEQEREATAADLRYAVRLALDWATLDAETVRHVWLSGVCSVREAAITTVLSEIPMPVKVGQGLHNIGASLGLPGVSAPWLAIAAAVEEIRSSREPHFVFSGNGVPDEKLWCTVLMPASSASA</sequence>
<keyword evidence="1" id="KW-1133">Transmembrane helix</keyword>
<dbReference type="EMBL" id="CABVHQ010000117">
    <property type="protein sequence ID" value="VVO40442.1"/>
    <property type="molecule type" value="Genomic_DNA"/>
</dbReference>
<proteinExistence type="predicted"/>
<keyword evidence="1" id="KW-0812">Transmembrane</keyword>
<gene>
    <name evidence="2" type="ORF">PS691_05689</name>
</gene>
<dbReference type="OrthoDB" id="7032446at2"/>
<accession>A0A5E7FNP1</accession>
<feature type="transmembrane region" description="Helical" evidence="1">
    <location>
        <begin position="20"/>
        <end position="41"/>
    </location>
</feature>
<organism evidence="2 3">
    <name type="scientific">Pseudomonas fluorescens</name>
    <dbReference type="NCBI Taxonomy" id="294"/>
    <lineage>
        <taxon>Bacteria</taxon>
        <taxon>Pseudomonadati</taxon>
        <taxon>Pseudomonadota</taxon>
        <taxon>Gammaproteobacteria</taxon>
        <taxon>Pseudomonadales</taxon>
        <taxon>Pseudomonadaceae</taxon>
        <taxon>Pseudomonas</taxon>
    </lineage>
</organism>
<evidence type="ECO:0000313" key="3">
    <source>
        <dbReference type="Proteomes" id="UP000337909"/>
    </source>
</evidence>
<dbReference type="RefSeq" id="WP_150645461.1">
    <property type="nucleotide sequence ID" value="NZ_CABVHQ010000117.1"/>
</dbReference>
<feature type="transmembrane region" description="Helical" evidence="1">
    <location>
        <begin position="53"/>
        <end position="75"/>
    </location>
</feature>
<evidence type="ECO:0000313" key="2">
    <source>
        <dbReference type="EMBL" id="VVO40442.1"/>
    </source>
</evidence>
<dbReference type="AlphaFoldDB" id="A0A5E7FNP1"/>
<dbReference type="Proteomes" id="UP000337909">
    <property type="component" value="Unassembled WGS sequence"/>
</dbReference>
<name>A0A5E7FNP1_PSEFL</name>
<evidence type="ECO:0000256" key="1">
    <source>
        <dbReference type="SAM" id="Phobius"/>
    </source>
</evidence>
<reference evidence="2 3" key="1">
    <citation type="submission" date="2019-09" db="EMBL/GenBank/DDBJ databases">
        <authorList>
            <person name="Chandra G."/>
            <person name="Truman W A."/>
        </authorList>
    </citation>
    <scope>NUCLEOTIDE SEQUENCE [LARGE SCALE GENOMIC DNA]</scope>
    <source>
        <strain evidence="2">PS691</strain>
    </source>
</reference>
<keyword evidence="1" id="KW-0472">Membrane</keyword>
<protein>
    <submittedName>
        <fullName evidence="2">Uncharacterized protein</fullName>
    </submittedName>
</protein>